<sequence>MDVEVDAVELFEEGAKVLTQEMVKGGWTVVRGWLARVFEGDEAKRGRALAELEESREELSEDPTLVSEVEEAWKVRLRRLLREDAGAAEELRALLDEVAPRESGGTTVINTARDVRGNAILIQAGSIGRVVGPERGSSSST</sequence>
<protein>
    <submittedName>
        <fullName evidence="2">Uncharacterized protein</fullName>
    </submittedName>
</protein>
<gene>
    <name evidence="2" type="ORF">GTW20_24145</name>
    <name evidence="1" type="ORF">VSQ78_25335</name>
</gene>
<dbReference type="OMA" id="WRIRMRR"/>
<reference evidence="2 3" key="1">
    <citation type="journal article" date="2019" name="Nat. Commun.">
        <title>The antimicrobial potential of Streptomyces from insect microbiomes.</title>
        <authorList>
            <person name="Chevrette M.G."/>
            <person name="Carlson C.M."/>
            <person name="Ortega H.E."/>
            <person name="Thomas C."/>
            <person name="Ananiev G.E."/>
            <person name="Barns K.J."/>
            <person name="Book A.J."/>
            <person name="Cagnazzo J."/>
            <person name="Carlos C."/>
            <person name="Flanigan W."/>
            <person name="Grubbs K.J."/>
            <person name="Horn H.A."/>
            <person name="Hoffmann F.M."/>
            <person name="Klassen J.L."/>
            <person name="Knack J.J."/>
            <person name="Lewin G.R."/>
            <person name="McDonald B.R."/>
            <person name="Muller L."/>
            <person name="Melo W.G.P."/>
            <person name="Pinto-Tomas A.A."/>
            <person name="Schmitz A."/>
            <person name="Wendt-Pienkowski E."/>
            <person name="Wildman S."/>
            <person name="Zhao M."/>
            <person name="Zhang F."/>
            <person name="Bugni T.S."/>
            <person name="Andes D.R."/>
            <person name="Pupo M.T."/>
            <person name="Currie C.R."/>
        </authorList>
    </citation>
    <scope>NUCLEOTIDE SEQUENCE [LARGE SCALE GENOMIC DNA]</scope>
    <source>
        <strain evidence="2 3">SID5840</strain>
    </source>
</reference>
<dbReference type="AlphaFoldDB" id="A0A7K2IZ64"/>
<comment type="caution">
    <text evidence="2">The sequence shown here is derived from an EMBL/GenBank/DDBJ whole genome shotgun (WGS) entry which is preliminary data.</text>
</comment>
<evidence type="ECO:0000313" key="1">
    <source>
        <dbReference type="EMBL" id="MFB8771039.1"/>
    </source>
</evidence>
<keyword evidence="4" id="KW-1185">Reference proteome</keyword>
<dbReference type="EMBL" id="WWHY01000001">
    <property type="protein sequence ID" value="MYR35270.1"/>
    <property type="molecule type" value="Genomic_DNA"/>
</dbReference>
<accession>A0A7K2IZ64</accession>
<evidence type="ECO:0000313" key="2">
    <source>
        <dbReference type="EMBL" id="MYR35270.1"/>
    </source>
</evidence>
<dbReference type="EMBL" id="JAYMRS010000017">
    <property type="protein sequence ID" value="MFB8771039.1"/>
    <property type="molecule type" value="Genomic_DNA"/>
</dbReference>
<dbReference type="Proteomes" id="UP001585053">
    <property type="component" value="Unassembled WGS sequence"/>
</dbReference>
<dbReference type="RefSeq" id="WP_014910580.1">
    <property type="nucleotide sequence ID" value="NZ_JAYMRS010000017.1"/>
</dbReference>
<evidence type="ECO:0000313" key="3">
    <source>
        <dbReference type="Proteomes" id="UP000467124"/>
    </source>
</evidence>
<reference evidence="1 4" key="2">
    <citation type="submission" date="2024-01" db="EMBL/GenBank/DDBJ databases">
        <title>Genome mining of biosynthetic gene clusters to explore secondary metabolites of Streptomyces sp.</title>
        <authorList>
            <person name="Baig A."/>
            <person name="Ajitkumar Shintre N."/>
            <person name="Kumar H."/>
            <person name="Anbarasu A."/>
            <person name="Ramaiah S."/>
        </authorList>
    </citation>
    <scope>NUCLEOTIDE SEQUENCE [LARGE SCALE GENOMIC DNA]</scope>
    <source>
        <strain evidence="1 4">A01</strain>
    </source>
</reference>
<organism evidence="2 3">
    <name type="scientific">Nocardiopsis alba</name>
    <dbReference type="NCBI Taxonomy" id="53437"/>
    <lineage>
        <taxon>Bacteria</taxon>
        <taxon>Bacillati</taxon>
        <taxon>Actinomycetota</taxon>
        <taxon>Actinomycetes</taxon>
        <taxon>Streptosporangiales</taxon>
        <taxon>Nocardiopsidaceae</taxon>
        <taxon>Nocardiopsis</taxon>
    </lineage>
</organism>
<evidence type="ECO:0000313" key="4">
    <source>
        <dbReference type="Proteomes" id="UP001585053"/>
    </source>
</evidence>
<dbReference type="Proteomes" id="UP000467124">
    <property type="component" value="Unassembled WGS sequence"/>
</dbReference>
<proteinExistence type="predicted"/>
<name>A0A7K2IZ64_9ACTN</name>